<dbReference type="InterPro" id="IPR051756">
    <property type="entry name" value="Centrosomal_MT-associated"/>
</dbReference>
<evidence type="ECO:0000256" key="5">
    <source>
        <dbReference type="SAM" id="MobiDB-lite"/>
    </source>
</evidence>
<feature type="compositionally biased region" description="Low complexity" evidence="5">
    <location>
        <begin position="665"/>
        <end position="680"/>
    </location>
</feature>
<feature type="compositionally biased region" description="Polar residues" evidence="5">
    <location>
        <begin position="231"/>
        <end position="240"/>
    </location>
</feature>
<dbReference type="PANTHER" id="PTHR19336:SF9">
    <property type="entry name" value="SPINDLE POLE BODY PROTEIN PPC89"/>
    <property type="match status" value="1"/>
</dbReference>
<evidence type="ECO:0000259" key="6">
    <source>
        <dbReference type="Pfam" id="PF06657"/>
    </source>
</evidence>
<keyword evidence="4" id="KW-0175">Coiled coil</keyword>
<feature type="coiled-coil region" evidence="4">
    <location>
        <begin position="351"/>
        <end position="431"/>
    </location>
</feature>
<feature type="compositionally biased region" description="Low complexity" evidence="5">
    <location>
        <begin position="216"/>
        <end position="230"/>
    </location>
</feature>
<protein>
    <recommendedName>
        <fullName evidence="6">Cep57 centrosome microtubule-binding domain-containing protein</fullName>
    </recommendedName>
</protein>
<dbReference type="GO" id="GO:0008017">
    <property type="term" value="F:microtubule binding"/>
    <property type="evidence" value="ECO:0007669"/>
    <property type="project" value="InterPro"/>
</dbReference>
<reference evidence="7" key="1">
    <citation type="submission" date="2023-02" db="EMBL/GenBank/DDBJ databases">
        <title>Identification and recombinant expression of a fungal hydrolase from Papiliotrema laurentii that hydrolyzes apple cutin and clears colloidal polyester polyurethane.</title>
        <authorList>
            <consortium name="DOE Joint Genome Institute"/>
            <person name="Roman V.A."/>
            <person name="Bojanowski C."/>
            <person name="Crable B.R."/>
            <person name="Wagner D.N."/>
            <person name="Hung C.S."/>
            <person name="Nadeau L.J."/>
            <person name="Schratz L."/>
            <person name="Haridas S."/>
            <person name="Pangilinan J."/>
            <person name="Lipzen A."/>
            <person name="Na H."/>
            <person name="Yan M."/>
            <person name="Ng V."/>
            <person name="Grigoriev I.V."/>
            <person name="Spatafora J.W."/>
            <person name="Barlow D."/>
            <person name="Biffinger J."/>
            <person name="Kelley-Loughnane N."/>
            <person name="Varaljay V.A."/>
            <person name="Crookes-Goodson W.J."/>
        </authorList>
    </citation>
    <scope>NUCLEOTIDE SEQUENCE</scope>
    <source>
        <strain evidence="7">5307AH</strain>
    </source>
</reference>
<feature type="region of interest" description="Disordered" evidence="5">
    <location>
        <begin position="633"/>
        <end position="681"/>
    </location>
</feature>
<feature type="region of interest" description="Disordered" evidence="5">
    <location>
        <begin position="256"/>
        <end position="308"/>
    </location>
</feature>
<dbReference type="InterPro" id="IPR024957">
    <property type="entry name" value="Cep57_MT-bd_dom"/>
</dbReference>
<keyword evidence="2" id="KW-0963">Cytoplasm</keyword>
<dbReference type="EMBL" id="JAODAN010000002">
    <property type="protein sequence ID" value="KAK1926812.1"/>
    <property type="molecule type" value="Genomic_DNA"/>
</dbReference>
<evidence type="ECO:0000313" key="7">
    <source>
        <dbReference type="EMBL" id="KAK1926812.1"/>
    </source>
</evidence>
<dbReference type="AlphaFoldDB" id="A0AAD9L8S2"/>
<dbReference type="PANTHER" id="PTHR19336">
    <property type="entry name" value="UNCHARACTERIZED DUF1167"/>
    <property type="match status" value="1"/>
</dbReference>
<sequence length="798" mass="86667">MDAAPIPPSDIDLERRRLESNIDQELHSLSLGSLITSSASNSNAQNHAPSSSFSSMSSIEYGRGFGEGYTGRSSPLISSFPVPPTHRHGPHGTPRAGERKASGMSLRSEMDSPVSTAGHHVSAVTLGEGIFRTGRGGDRDSDLDSGDEFDPERSLGRLVGELGKVMHGRLSPRPTSPFTALSPPRSPSPYSSLNPMQGQNLSLTLNRNDPLPSPPTSRSASRSSSDSLRSMQNGTSSRFSSIARDLGNDIRARRVLGESTAHNNGAIPAKSAKRVGQKDKGSEKDRLRALQGTHRPASAPARLDGDMTGMTGLLETPAKGVEYGTIDKNGNVGGEATADVPQALATLHARLRALETENSLSRRRVRELELELERAKNEVDAAKNYGDGRLREVIGEKTALEDLLKSLRNHLARLTSELEQHKALVAELRLAQTQAQSAPAHISPARPDSSVRKELVALRHEVERLGNEVHRLGGIVEEGLDTRRRARGERTVRMEEAEAARFRKETERDEREIARIKADIERRRRNEANHATHAPPPTPGPSKLRQGIHAAGAVAPGLMPSSEAPQRTAPAQATRRRSTSPTSDGGQVSPTPTAGSRTRSRPSRQARIEGSSSPFPSIRAEDEEDFFASLDETERPTPASNHPEIGVGRSPWSKKFKDATRRVSSDSAGSGSSKSSDGVVPPQTVLTRVIRELEADFAHYRAIYAELADQYKVLDAASAIAKRRVLAEHLKEVIDTLEQKAEQISSLYQLLSYKDRPTDPAAPSNVKKSVPDILRMVRESLGDEGLRRLEEDGVGIRR</sequence>
<feature type="domain" description="Cep57 centrosome microtubule-binding" evidence="6">
    <location>
        <begin position="680"/>
        <end position="749"/>
    </location>
</feature>
<feature type="region of interest" description="Disordered" evidence="5">
    <location>
        <begin position="70"/>
        <end position="242"/>
    </location>
</feature>
<evidence type="ECO:0000256" key="3">
    <source>
        <dbReference type="ARBA" id="ARBA00023212"/>
    </source>
</evidence>
<keyword evidence="3" id="KW-0206">Cytoskeleton</keyword>
<evidence type="ECO:0000256" key="1">
    <source>
        <dbReference type="ARBA" id="ARBA00004267"/>
    </source>
</evidence>
<gene>
    <name evidence="7" type="ORF">DB88DRAFT_483073</name>
</gene>
<feature type="compositionally biased region" description="Polar residues" evidence="5">
    <location>
        <begin position="579"/>
        <end position="597"/>
    </location>
</feature>
<evidence type="ECO:0000256" key="4">
    <source>
        <dbReference type="SAM" id="Coils"/>
    </source>
</evidence>
<name>A0AAD9L8S2_PAPLA</name>
<dbReference type="GO" id="GO:0005815">
    <property type="term" value="C:microtubule organizing center"/>
    <property type="evidence" value="ECO:0007669"/>
    <property type="project" value="UniProtKB-SubCell"/>
</dbReference>
<comment type="subcellular location">
    <subcellularLocation>
        <location evidence="1">Cytoplasm</location>
        <location evidence="1">Cytoskeleton</location>
        <location evidence="1">Microtubule organizing center</location>
    </subcellularLocation>
</comment>
<feature type="compositionally biased region" description="Basic and acidic residues" evidence="5">
    <location>
        <begin position="655"/>
        <end position="664"/>
    </location>
</feature>
<feature type="compositionally biased region" description="Basic and acidic residues" evidence="5">
    <location>
        <begin position="276"/>
        <end position="288"/>
    </location>
</feature>
<feature type="coiled-coil region" evidence="4">
    <location>
        <begin position="690"/>
        <end position="747"/>
    </location>
</feature>
<accession>A0AAD9L8S2</accession>
<dbReference type="Pfam" id="PF06657">
    <property type="entry name" value="Cep57_MT_bd"/>
    <property type="match status" value="1"/>
</dbReference>
<feature type="region of interest" description="Disordered" evidence="5">
    <location>
        <begin position="517"/>
        <end position="621"/>
    </location>
</feature>
<proteinExistence type="predicted"/>
<comment type="caution">
    <text evidence="7">The sequence shown here is derived from an EMBL/GenBank/DDBJ whole genome shotgun (WGS) entry which is preliminary data.</text>
</comment>
<feature type="compositionally biased region" description="Basic and acidic residues" evidence="5">
    <location>
        <begin position="517"/>
        <end position="530"/>
    </location>
</feature>
<feature type="compositionally biased region" description="Polar residues" evidence="5">
    <location>
        <begin position="196"/>
        <end position="207"/>
    </location>
</feature>
<dbReference type="Proteomes" id="UP001182556">
    <property type="component" value="Unassembled WGS sequence"/>
</dbReference>
<evidence type="ECO:0000256" key="2">
    <source>
        <dbReference type="ARBA" id="ARBA00022490"/>
    </source>
</evidence>
<keyword evidence="8" id="KW-1185">Reference proteome</keyword>
<feature type="compositionally biased region" description="Low complexity" evidence="5">
    <location>
        <begin position="564"/>
        <end position="573"/>
    </location>
</feature>
<evidence type="ECO:0000313" key="8">
    <source>
        <dbReference type="Proteomes" id="UP001182556"/>
    </source>
</evidence>
<organism evidence="7 8">
    <name type="scientific">Papiliotrema laurentii</name>
    <name type="common">Cryptococcus laurentii</name>
    <dbReference type="NCBI Taxonomy" id="5418"/>
    <lineage>
        <taxon>Eukaryota</taxon>
        <taxon>Fungi</taxon>
        <taxon>Dikarya</taxon>
        <taxon>Basidiomycota</taxon>
        <taxon>Agaricomycotina</taxon>
        <taxon>Tremellomycetes</taxon>
        <taxon>Tremellales</taxon>
        <taxon>Rhynchogastremaceae</taxon>
        <taxon>Papiliotrema</taxon>
    </lineage>
</organism>